<sequence>MSEQNRRANCYPALMKALVEIVERGTKQTGSRSFVVTSIVKVASDAIVAARSEPAEQGMGLEVRVKLPTENDTP</sequence>
<accession>A0A0F9P7J4</accession>
<reference evidence="1" key="1">
    <citation type="journal article" date="2015" name="Nature">
        <title>Complex archaea that bridge the gap between prokaryotes and eukaryotes.</title>
        <authorList>
            <person name="Spang A."/>
            <person name="Saw J.H."/>
            <person name="Jorgensen S.L."/>
            <person name="Zaremba-Niedzwiedzka K."/>
            <person name="Martijn J."/>
            <person name="Lind A.E."/>
            <person name="van Eijk R."/>
            <person name="Schleper C."/>
            <person name="Guy L."/>
            <person name="Ettema T.J."/>
        </authorList>
    </citation>
    <scope>NUCLEOTIDE SEQUENCE</scope>
</reference>
<organism evidence="1">
    <name type="scientific">marine sediment metagenome</name>
    <dbReference type="NCBI Taxonomy" id="412755"/>
    <lineage>
        <taxon>unclassified sequences</taxon>
        <taxon>metagenomes</taxon>
        <taxon>ecological metagenomes</taxon>
    </lineage>
</organism>
<name>A0A0F9P7J4_9ZZZZ</name>
<proteinExistence type="predicted"/>
<protein>
    <submittedName>
        <fullName evidence="1">Uncharacterized protein</fullName>
    </submittedName>
</protein>
<evidence type="ECO:0000313" key="1">
    <source>
        <dbReference type="EMBL" id="KKN26069.1"/>
    </source>
</evidence>
<gene>
    <name evidence="1" type="ORF">LCGC14_0878340</name>
</gene>
<dbReference type="EMBL" id="LAZR01002749">
    <property type="protein sequence ID" value="KKN26069.1"/>
    <property type="molecule type" value="Genomic_DNA"/>
</dbReference>
<comment type="caution">
    <text evidence="1">The sequence shown here is derived from an EMBL/GenBank/DDBJ whole genome shotgun (WGS) entry which is preliminary data.</text>
</comment>
<dbReference type="AlphaFoldDB" id="A0A0F9P7J4"/>